<evidence type="ECO:0000256" key="1">
    <source>
        <dbReference type="SAM" id="MobiDB-lite"/>
    </source>
</evidence>
<keyword evidence="3" id="KW-1185">Reference proteome</keyword>
<dbReference type="PANTHER" id="PTHR14187:SF5">
    <property type="entry name" value="HEAT SHOCK 70 KDA PROTEIN 12A"/>
    <property type="match status" value="1"/>
</dbReference>
<comment type="caution">
    <text evidence="2">The sequence shown here is derived from an EMBL/GenBank/DDBJ whole genome shotgun (WGS) entry which is preliminary data.</text>
</comment>
<feature type="non-terminal residue" evidence="2">
    <location>
        <position position="202"/>
    </location>
</feature>
<evidence type="ECO:0000313" key="2">
    <source>
        <dbReference type="EMBL" id="KAJ2927421.1"/>
    </source>
</evidence>
<sequence>MDLQRFEPLRHFIVWDAGVGMVNLAVYQIIGHIAHPDSAEICAWSGANCGSFFLGLGFRELAKRVIDQTLLMHHPVRLDPAPFADFMQYFSECDKPDYSGVKDDAVDIEQFASKGSPRPGRRPGGCSGKNSSIKTSLQVLLLVGGFAGSEHLGQRVKQQFSKGTRFIARPPDSDTAKLWGAAQYRLAKRGFGFDSYLSEAVS</sequence>
<dbReference type="EMBL" id="JANBPK010000994">
    <property type="protein sequence ID" value="KAJ2927421.1"/>
    <property type="molecule type" value="Genomic_DNA"/>
</dbReference>
<proteinExistence type="predicted"/>
<gene>
    <name evidence="2" type="ORF">H1R20_g9671</name>
</gene>
<name>A0A9W8J2R2_9AGAR</name>
<evidence type="ECO:0008006" key="4">
    <source>
        <dbReference type="Google" id="ProtNLM"/>
    </source>
</evidence>
<organism evidence="2 3">
    <name type="scientific">Candolleomyces eurysporus</name>
    <dbReference type="NCBI Taxonomy" id="2828524"/>
    <lineage>
        <taxon>Eukaryota</taxon>
        <taxon>Fungi</taxon>
        <taxon>Dikarya</taxon>
        <taxon>Basidiomycota</taxon>
        <taxon>Agaricomycotina</taxon>
        <taxon>Agaricomycetes</taxon>
        <taxon>Agaricomycetidae</taxon>
        <taxon>Agaricales</taxon>
        <taxon>Agaricineae</taxon>
        <taxon>Psathyrellaceae</taxon>
        <taxon>Candolleomyces</taxon>
    </lineage>
</organism>
<evidence type="ECO:0000313" key="3">
    <source>
        <dbReference type="Proteomes" id="UP001140091"/>
    </source>
</evidence>
<dbReference type="AlphaFoldDB" id="A0A9W8J2R2"/>
<dbReference type="Proteomes" id="UP001140091">
    <property type="component" value="Unassembled WGS sequence"/>
</dbReference>
<reference evidence="2" key="1">
    <citation type="submission" date="2022-06" db="EMBL/GenBank/DDBJ databases">
        <title>Genome Sequence of Candolleomyces eurysporus.</title>
        <authorList>
            <person name="Buettner E."/>
        </authorList>
    </citation>
    <scope>NUCLEOTIDE SEQUENCE</scope>
    <source>
        <strain evidence="2">VTCC 930004</strain>
    </source>
</reference>
<protein>
    <recommendedName>
        <fullName evidence="4">Actin-like ATPase domain-containing protein</fullName>
    </recommendedName>
</protein>
<dbReference type="OrthoDB" id="2963168at2759"/>
<dbReference type="PANTHER" id="PTHR14187">
    <property type="entry name" value="ALPHA KINASE/ELONGATION FACTOR 2 KINASE"/>
    <property type="match status" value="1"/>
</dbReference>
<feature type="region of interest" description="Disordered" evidence="1">
    <location>
        <begin position="112"/>
        <end position="131"/>
    </location>
</feature>
<accession>A0A9W8J2R2</accession>